<dbReference type="Proteomes" id="UP000271700">
    <property type="component" value="Unassembled WGS sequence"/>
</dbReference>
<dbReference type="RefSeq" id="WP_037321646.1">
    <property type="nucleotide sequence ID" value="NZ_AEYW01000014.1"/>
</dbReference>
<evidence type="ECO:0000259" key="1">
    <source>
        <dbReference type="PROSITE" id="PS51340"/>
    </source>
</evidence>
<dbReference type="GO" id="GO:0030151">
    <property type="term" value="F:molybdenum ion binding"/>
    <property type="evidence" value="ECO:0007669"/>
    <property type="project" value="InterPro"/>
</dbReference>
<comment type="caution">
    <text evidence="2">The sequence shown here is derived from an EMBL/GenBank/DDBJ whole genome shotgun (WGS) entry which is preliminary data.</text>
</comment>
<dbReference type="GO" id="GO:0030170">
    <property type="term" value="F:pyridoxal phosphate binding"/>
    <property type="evidence" value="ECO:0007669"/>
    <property type="project" value="InterPro"/>
</dbReference>
<gene>
    <name evidence="2" type="ORF">CLV75_2316</name>
</gene>
<dbReference type="PANTHER" id="PTHR36930:SF1">
    <property type="entry name" value="MOSC DOMAIN-CONTAINING PROTEIN"/>
    <property type="match status" value="1"/>
</dbReference>
<reference evidence="2 3" key="1">
    <citation type="submission" date="2018-10" db="EMBL/GenBank/DDBJ databases">
        <title>Genomic Encyclopedia of Archaeal and Bacterial Type Strains, Phase II (KMG-II): from individual species to whole genera.</title>
        <authorList>
            <person name="Goeker M."/>
        </authorList>
    </citation>
    <scope>NUCLEOTIDE SEQUENCE [LARGE SCALE GENOMIC DNA]</scope>
    <source>
        <strain evidence="2 3">DSM 29317</strain>
    </source>
</reference>
<keyword evidence="3" id="KW-1185">Reference proteome</keyword>
<dbReference type="SUPFAM" id="SSF50800">
    <property type="entry name" value="PK beta-barrel domain-like"/>
    <property type="match status" value="1"/>
</dbReference>
<name>A0A497ZIW0_9RHOB</name>
<dbReference type="STRING" id="981384.GCA_000192475_01499"/>
<dbReference type="InterPro" id="IPR052716">
    <property type="entry name" value="MOSC_domain"/>
</dbReference>
<accession>A0A497ZIW0</accession>
<feature type="domain" description="MOSC" evidence="1">
    <location>
        <begin position="114"/>
        <end position="258"/>
    </location>
</feature>
<dbReference type="Pfam" id="PF03473">
    <property type="entry name" value="MOSC"/>
    <property type="match status" value="1"/>
</dbReference>
<dbReference type="PANTHER" id="PTHR36930">
    <property type="entry name" value="METAL-SULFUR CLUSTER BIOSYNTHESIS PROTEINS YUAD-RELATED"/>
    <property type="match status" value="1"/>
</dbReference>
<protein>
    <recommendedName>
        <fullName evidence="1">MOSC domain-containing protein</fullName>
    </recommendedName>
</protein>
<dbReference type="InterPro" id="IPR011037">
    <property type="entry name" value="Pyrv_Knase-like_insert_dom_sf"/>
</dbReference>
<dbReference type="GO" id="GO:0003824">
    <property type="term" value="F:catalytic activity"/>
    <property type="evidence" value="ECO:0007669"/>
    <property type="project" value="InterPro"/>
</dbReference>
<dbReference type="OrthoDB" id="581532at2"/>
<proteinExistence type="predicted"/>
<dbReference type="PROSITE" id="PS51340">
    <property type="entry name" value="MOSC"/>
    <property type="match status" value="1"/>
</dbReference>
<dbReference type="AlphaFoldDB" id="A0A497ZIW0"/>
<evidence type="ECO:0000313" key="3">
    <source>
        <dbReference type="Proteomes" id="UP000271700"/>
    </source>
</evidence>
<dbReference type="EMBL" id="RCCT01000003">
    <property type="protein sequence ID" value="RLK07208.1"/>
    <property type="molecule type" value="Genomic_DNA"/>
</dbReference>
<dbReference type="Gene3D" id="2.40.33.20">
    <property type="entry name" value="PK beta-barrel domain-like"/>
    <property type="match status" value="1"/>
</dbReference>
<sequence length="259" mass="28646">MSNLSIVRLNRYPIKGLSSEPMRTVTLRAGDGIPGDRLFGFARYNSGFDMQNPTPLPKDRFVVLLNEAALAGIQTDFEIKSQALEINANGKIRRFDMRASEDREKAAEFLSSEIDLKDPELPKFVSSTPHRFTDVSVVSPQMMNAISVLNLPSVKKLGEQLNAEIHPARFRANIEIDGLPSFTELDAVGSVLRFGDVELKILSRTKRCAATEVNPKTAERDLKIPYLIRKLMGHMDMGVYVEVINGGTLAVGQTGEILA</sequence>
<organism evidence="2 3">
    <name type="scientific">Ruegeria conchae</name>
    <dbReference type="NCBI Taxonomy" id="981384"/>
    <lineage>
        <taxon>Bacteria</taxon>
        <taxon>Pseudomonadati</taxon>
        <taxon>Pseudomonadota</taxon>
        <taxon>Alphaproteobacteria</taxon>
        <taxon>Rhodobacterales</taxon>
        <taxon>Roseobacteraceae</taxon>
        <taxon>Ruegeria</taxon>
    </lineage>
</organism>
<evidence type="ECO:0000313" key="2">
    <source>
        <dbReference type="EMBL" id="RLK07208.1"/>
    </source>
</evidence>
<dbReference type="InterPro" id="IPR005302">
    <property type="entry name" value="MoCF_Sase_C"/>
</dbReference>